<comment type="caution">
    <text evidence="2">The sequence shown here is derived from an EMBL/GenBank/DDBJ whole genome shotgun (WGS) entry which is preliminary data.</text>
</comment>
<accession>A0A074LWM1</accession>
<dbReference type="SUPFAM" id="SSF140453">
    <property type="entry name" value="EsxAB dimer-like"/>
    <property type="match status" value="1"/>
</dbReference>
<dbReference type="Gene3D" id="1.10.287.1060">
    <property type="entry name" value="ESAT-6-like"/>
    <property type="match status" value="1"/>
</dbReference>
<gene>
    <name evidence="2" type="ORF">EL26_05125</name>
</gene>
<evidence type="ECO:0000313" key="3">
    <source>
        <dbReference type="Proteomes" id="UP000027931"/>
    </source>
</evidence>
<dbReference type="Pfam" id="PF06013">
    <property type="entry name" value="WXG100"/>
    <property type="match status" value="1"/>
</dbReference>
<feature type="coiled-coil region" evidence="1">
    <location>
        <begin position="80"/>
        <end position="107"/>
    </location>
</feature>
<name>A0A074LWM1_9BACL</name>
<dbReference type="Proteomes" id="UP000027931">
    <property type="component" value="Unassembled WGS sequence"/>
</dbReference>
<dbReference type="Pfam" id="PF12639">
    <property type="entry name" value="Colicin-DNase"/>
    <property type="match status" value="1"/>
</dbReference>
<sequence length="530" mass="59115">MVEADPQQLRFLAQRFAGAANDIRRQSSRIETQAHALVQGASGWKGQAADSFVTKAEFLAGEYKKYITTFDEISSTLSTLAYKVETIQQKRQNLQRLENQRNHLHWSANPANDAEIAYLDGQIAWLAGEIETESWYADQAAATAFRGIDLMEGFQSLWDVVKRGYHVAEVYTEDVVIPALDAVWKDVEEHPEEYLKKFGNLLLDGVEEFLGIPEIVESWNTLTDSNSSWGDRLEAAGSLIFNVGTDVLMVVGVGEEIRGAELLAKAGAKFGPALQKLQQAREYGKQVLENGARFYREVKNGDREITLFRGMGPNYGLATAGGADVRAAQGFSFFNKADESVVRFSGNLNGQSIEKASKKVVPEGYDSVEQFLASVEEVKGYESKEEFARVVENTEKYLNEGTRNKSLVNGKYAGKEYKGVEFDCIGYPIFGPYSKFEAKIHPNDFLKNDDYHFANATKQVSVAIQNGSLDRSLFTDKQLSDIEKGLKKIEGYTWHHHQVEGKLQLVPTEIHFPTKHTGGRAIWGGGESCR</sequence>
<protein>
    <recommendedName>
        <fullName evidence="4">LXG domain-containing protein</fullName>
    </recommendedName>
</protein>
<evidence type="ECO:0000313" key="2">
    <source>
        <dbReference type="EMBL" id="KEO84483.1"/>
    </source>
</evidence>
<evidence type="ECO:0000256" key="1">
    <source>
        <dbReference type="SAM" id="Coils"/>
    </source>
</evidence>
<organism evidence="2 3">
    <name type="scientific">Tumebacillus flagellatus</name>
    <dbReference type="NCBI Taxonomy" id="1157490"/>
    <lineage>
        <taxon>Bacteria</taxon>
        <taxon>Bacillati</taxon>
        <taxon>Bacillota</taxon>
        <taxon>Bacilli</taxon>
        <taxon>Bacillales</taxon>
        <taxon>Alicyclobacillaceae</taxon>
        <taxon>Tumebacillus</taxon>
    </lineage>
</organism>
<dbReference type="InterPro" id="IPR036689">
    <property type="entry name" value="ESAT-6-like_sf"/>
</dbReference>
<evidence type="ECO:0008006" key="4">
    <source>
        <dbReference type="Google" id="ProtNLM"/>
    </source>
</evidence>
<dbReference type="RefSeq" id="WP_052036003.1">
    <property type="nucleotide sequence ID" value="NZ_JMIR01000004.1"/>
</dbReference>
<dbReference type="STRING" id="1157490.EL26_05125"/>
<keyword evidence="3" id="KW-1185">Reference proteome</keyword>
<dbReference type="EMBL" id="JMIR01000004">
    <property type="protein sequence ID" value="KEO84483.1"/>
    <property type="molecule type" value="Genomic_DNA"/>
</dbReference>
<keyword evidence="1" id="KW-0175">Coiled coil</keyword>
<dbReference type="eggNOG" id="ENOG5032U5N">
    <property type="taxonomic scope" value="Bacteria"/>
</dbReference>
<proteinExistence type="predicted"/>
<dbReference type="OrthoDB" id="2186822at2"/>
<reference evidence="2 3" key="1">
    <citation type="journal article" date="2013" name="Int. J. Syst. Evol. Microbiol.">
        <title>Tumebacillus flagellatus sp. nov., an alpha-amylase/pullulanase-producing bacterium isolated from cassava wastewater.</title>
        <authorList>
            <person name="Wang Q."/>
            <person name="Xie N."/>
            <person name="Qin Y."/>
            <person name="Shen N."/>
            <person name="Zhu J."/>
            <person name="Mi H."/>
            <person name="Huang R."/>
        </authorList>
    </citation>
    <scope>NUCLEOTIDE SEQUENCE [LARGE SCALE GENOMIC DNA]</scope>
    <source>
        <strain evidence="2 3">GST4</strain>
    </source>
</reference>
<dbReference type="AlphaFoldDB" id="A0A074LWM1"/>
<dbReference type="InterPro" id="IPR010310">
    <property type="entry name" value="T7SS_ESAT-6-like"/>
</dbReference>